<accession>A0A8S4A190</accession>
<evidence type="ECO:0000313" key="11">
    <source>
        <dbReference type="EMBL" id="CAG5134062.1"/>
    </source>
</evidence>
<feature type="transmembrane region" description="Helical" evidence="9">
    <location>
        <begin position="48"/>
        <end position="66"/>
    </location>
</feature>
<dbReference type="PRINTS" id="PR00237">
    <property type="entry name" value="GPCRRHODOPSN"/>
</dbReference>
<dbReference type="Gene3D" id="1.20.1070.10">
    <property type="entry name" value="Rhodopsin 7-helix transmembrane proteins"/>
    <property type="match status" value="2"/>
</dbReference>
<comment type="caution">
    <text evidence="11">The sequence shown here is derived from an EMBL/GenBank/DDBJ whole genome shotgun (WGS) entry which is preliminary data.</text>
</comment>
<evidence type="ECO:0000256" key="4">
    <source>
        <dbReference type="ARBA" id="ARBA00023040"/>
    </source>
</evidence>
<dbReference type="SUPFAM" id="SSF81321">
    <property type="entry name" value="Family A G protein-coupled receptor-like"/>
    <property type="match status" value="1"/>
</dbReference>
<dbReference type="EMBL" id="CAJHNH020006746">
    <property type="protein sequence ID" value="CAG5134062.1"/>
    <property type="molecule type" value="Genomic_DNA"/>
</dbReference>
<evidence type="ECO:0000256" key="9">
    <source>
        <dbReference type="SAM" id="Phobius"/>
    </source>
</evidence>
<keyword evidence="5 9" id="KW-0472">Membrane</keyword>
<feature type="transmembrane region" description="Helical" evidence="9">
    <location>
        <begin position="232"/>
        <end position="248"/>
    </location>
</feature>
<feature type="transmembrane region" description="Helical" evidence="9">
    <location>
        <begin position="12"/>
        <end position="36"/>
    </location>
</feature>
<evidence type="ECO:0000259" key="10">
    <source>
        <dbReference type="PROSITE" id="PS50262"/>
    </source>
</evidence>
<name>A0A8S4A190_9EUPU</name>
<feature type="transmembrane region" description="Helical" evidence="9">
    <location>
        <begin position="189"/>
        <end position="212"/>
    </location>
</feature>
<dbReference type="PROSITE" id="PS50262">
    <property type="entry name" value="G_PROTEIN_RECEP_F1_2"/>
    <property type="match status" value="1"/>
</dbReference>
<keyword evidence="6" id="KW-0675">Receptor</keyword>
<feature type="domain" description="G-protein coupled receptors family 1 profile" evidence="10">
    <location>
        <begin position="28"/>
        <end position="310"/>
    </location>
</feature>
<evidence type="ECO:0000256" key="6">
    <source>
        <dbReference type="ARBA" id="ARBA00023170"/>
    </source>
</evidence>
<gene>
    <name evidence="11" type="ORF">CUNI_LOCUS19620</name>
</gene>
<evidence type="ECO:0000256" key="8">
    <source>
        <dbReference type="SAM" id="MobiDB-lite"/>
    </source>
</evidence>
<feature type="compositionally biased region" description="Polar residues" evidence="8">
    <location>
        <begin position="301"/>
        <end position="310"/>
    </location>
</feature>
<evidence type="ECO:0000256" key="3">
    <source>
        <dbReference type="ARBA" id="ARBA00022989"/>
    </source>
</evidence>
<evidence type="ECO:0000256" key="1">
    <source>
        <dbReference type="ARBA" id="ARBA00004141"/>
    </source>
</evidence>
<feature type="transmembrane region" description="Helical" evidence="9">
    <location>
        <begin position="86"/>
        <end position="105"/>
    </location>
</feature>
<reference evidence="11" key="1">
    <citation type="submission" date="2021-04" db="EMBL/GenBank/DDBJ databases">
        <authorList>
            <consortium name="Molecular Ecology Group"/>
        </authorList>
    </citation>
    <scope>NUCLEOTIDE SEQUENCE</scope>
</reference>
<organism evidence="11 12">
    <name type="scientific">Candidula unifasciata</name>
    <dbReference type="NCBI Taxonomy" id="100452"/>
    <lineage>
        <taxon>Eukaryota</taxon>
        <taxon>Metazoa</taxon>
        <taxon>Spiralia</taxon>
        <taxon>Lophotrochozoa</taxon>
        <taxon>Mollusca</taxon>
        <taxon>Gastropoda</taxon>
        <taxon>Heterobranchia</taxon>
        <taxon>Euthyneura</taxon>
        <taxon>Panpulmonata</taxon>
        <taxon>Eupulmonata</taxon>
        <taxon>Stylommatophora</taxon>
        <taxon>Helicina</taxon>
        <taxon>Helicoidea</taxon>
        <taxon>Geomitridae</taxon>
        <taxon>Candidula</taxon>
    </lineage>
</organism>
<dbReference type="InterPro" id="IPR000276">
    <property type="entry name" value="GPCR_Rhodpsn"/>
</dbReference>
<feature type="transmembrane region" description="Helical" evidence="9">
    <location>
        <begin position="140"/>
        <end position="159"/>
    </location>
</feature>
<proteinExistence type="predicted"/>
<keyword evidence="2 9" id="KW-0812">Transmembrane</keyword>
<dbReference type="PANTHER" id="PTHR24243:SF230">
    <property type="entry name" value="G-PROTEIN COUPLED RECEPTORS FAMILY 1 PROFILE DOMAIN-CONTAINING PROTEIN"/>
    <property type="match status" value="1"/>
</dbReference>
<feature type="region of interest" description="Disordered" evidence="8">
    <location>
        <begin position="288"/>
        <end position="310"/>
    </location>
</feature>
<evidence type="ECO:0000313" key="12">
    <source>
        <dbReference type="Proteomes" id="UP000678393"/>
    </source>
</evidence>
<dbReference type="AlphaFoldDB" id="A0A8S4A190"/>
<evidence type="ECO:0000256" key="2">
    <source>
        <dbReference type="ARBA" id="ARBA00022692"/>
    </source>
</evidence>
<dbReference type="Proteomes" id="UP000678393">
    <property type="component" value="Unassembled WGS sequence"/>
</dbReference>
<dbReference type="GO" id="GO:0004930">
    <property type="term" value="F:G protein-coupled receptor activity"/>
    <property type="evidence" value="ECO:0007669"/>
    <property type="project" value="UniProtKB-KW"/>
</dbReference>
<evidence type="ECO:0000256" key="5">
    <source>
        <dbReference type="ARBA" id="ARBA00023136"/>
    </source>
</evidence>
<dbReference type="GO" id="GO:0005886">
    <property type="term" value="C:plasma membrane"/>
    <property type="evidence" value="ECO:0007669"/>
    <property type="project" value="TreeGrafter"/>
</dbReference>
<dbReference type="OrthoDB" id="9990906at2759"/>
<comment type="subcellular location">
    <subcellularLocation>
        <location evidence="1">Membrane</location>
        <topology evidence="1">Multi-pass membrane protein</topology>
    </subcellularLocation>
</comment>
<keyword evidence="12" id="KW-1185">Reference proteome</keyword>
<keyword evidence="3 9" id="KW-1133">Transmembrane helix</keyword>
<keyword evidence="4" id="KW-0297">G-protein coupled receptor</keyword>
<protein>
    <recommendedName>
        <fullName evidence="10">G-protein coupled receptors family 1 profile domain-containing protein</fullName>
    </recommendedName>
</protein>
<dbReference type="InterPro" id="IPR017452">
    <property type="entry name" value="GPCR_Rhodpsn_7TM"/>
</dbReference>
<keyword evidence="7" id="KW-0807">Transducer</keyword>
<feature type="transmembrane region" description="Helical" evidence="9">
    <location>
        <begin position="117"/>
        <end position="134"/>
    </location>
</feature>
<sequence>MFTLSISQILRRVYLLTLPVICVAGVVGNLLALFVFISKTLRRTSCSWYLAARCVSDGGFLLASLLTWGSDVSRTKYFHTDGLCQVIVFLTFIFAFMSVWLTVSVTVENYIRICRPFSWLSVNSFFFFQWLSFVDMLATLVIPSLIIIILMMAITVSLVQTIKRQSRLQQSSSRTTHSNIMTPKQVTGMLFAVSFCFIILNGPSHVIRLIMVIDEFMGKTSNSLSVEQQVQFIYYLSFAVNLIIYLTCGHSFRRQFKETYFVLCPRHQLPTGQSEMTAMSVVKTEEDHRNEDLTELLENGPCTSGSESRT</sequence>
<dbReference type="PANTHER" id="PTHR24243">
    <property type="entry name" value="G-PROTEIN COUPLED RECEPTOR"/>
    <property type="match status" value="1"/>
</dbReference>
<evidence type="ECO:0000256" key="7">
    <source>
        <dbReference type="ARBA" id="ARBA00023224"/>
    </source>
</evidence>